<sequence>MGKRLAPEVAGAVVKALLFCGLFLLAGRYVHTYPLPMTTAQQHALIAISTTFGIEDFELFYIVAMIVIDLIVASLVYRAIVGLWLRYRARPGARGARP</sequence>
<dbReference type="KEGG" id="pacs:FAZ98_02670"/>
<dbReference type="RefSeq" id="WP_158948530.1">
    <property type="nucleotide sequence ID" value="NZ_CP046913.1"/>
</dbReference>
<organism evidence="2 3">
    <name type="scientific">Paraburkholderia acidisoli</name>
    <dbReference type="NCBI Taxonomy" id="2571748"/>
    <lineage>
        <taxon>Bacteria</taxon>
        <taxon>Pseudomonadati</taxon>
        <taxon>Pseudomonadota</taxon>
        <taxon>Betaproteobacteria</taxon>
        <taxon>Burkholderiales</taxon>
        <taxon>Burkholderiaceae</taxon>
        <taxon>Paraburkholderia</taxon>
    </lineage>
</organism>
<gene>
    <name evidence="2" type="ORF">FAZ98_02670</name>
</gene>
<evidence type="ECO:0000256" key="1">
    <source>
        <dbReference type="SAM" id="Phobius"/>
    </source>
</evidence>
<dbReference type="EMBL" id="CP046913">
    <property type="protein sequence ID" value="QGZ60728.1"/>
    <property type="molecule type" value="Genomic_DNA"/>
</dbReference>
<evidence type="ECO:0000313" key="2">
    <source>
        <dbReference type="EMBL" id="QGZ60728.1"/>
    </source>
</evidence>
<feature type="transmembrane region" description="Helical" evidence="1">
    <location>
        <begin position="12"/>
        <end position="30"/>
    </location>
</feature>
<dbReference type="OrthoDB" id="9102192at2"/>
<keyword evidence="3" id="KW-1185">Reference proteome</keyword>
<reference evidence="2 3" key="1">
    <citation type="submission" date="2019-12" db="EMBL/GenBank/DDBJ databases">
        <title>Paraburkholderia acidiphila 7Q-K02 sp. nov and Paraburkholderia acidisoli DHF22 sp. nov., two strains isolated from forest soil.</title>
        <authorList>
            <person name="Gao Z."/>
            <person name="Qiu L."/>
        </authorList>
    </citation>
    <scope>NUCLEOTIDE SEQUENCE [LARGE SCALE GENOMIC DNA]</scope>
    <source>
        <strain evidence="2 3">DHF22</strain>
    </source>
</reference>
<dbReference type="Proteomes" id="UP000433577">
    <property type="component" value="Chromosome 1"/>
</dbReference>
<keyword evidence="1" id="KW-1133">Transmembrane helix</keyword>
<feature type="transmembrane region" description="Helical" evidence="1">
    <location>
        <begin position="59"/>
        <end position="85"/>
    </location>
</feature>
<name>A0A7Z2JE99_9BURK</name>
<proteinExistence type="predicted"/>
<accession>A0A7Z2JE99</accession>
<protein>
    <submittedName>
        <fullName evidence="2">Uncharacterized protein</fullName>
    </submittedName>
</protein>
<keyword evidence="1" id="KW-0472">Membrane</keyword>
<keyword evidence="1" id="KW-0812">Transmembrane</keyword>
<dbReference type="AlphaFoldDB" id="A0A7Z2JE99"/>
<evidence type="ECO:0000313" key="3">
    <source>
        <dbReference type="Proteomes" id="UP000433577"/>
    </source>
</evidence>